<reference evidence="1" key="1">
    <citation type="submission" date="2015-04" db="UniProtKB">
        <authorList>
            <consortium name="EnsemblPlants"/>
        </authorList>
    </citation>
    <scope>IDENTIFICATION</scope>
</reference>
<organism evidence="1">
    <name type="scientific">Oryza punctata</name>
    <name type="common">Red rice</name>
    <dbReference type="NCBI Taxonomy" id="4537"/>
    <lineage>
        <taxon>Eukaryota</taxon>
        <taxon>Viridiplantae</taxon>
        <taxon>Streptophyta</taxon>
        <taxon>Embryophyta</taxon>
        <taxon>Tracheophyta</taxon>
        <taxon>Spermatophyta</taxon>
        <taxon>Magnoliopsida</taxon>
        <taxon>Liliopsida</taxon>
        <taxon>Poales</taxon>
        <taxon>Poaceae</taxon>
        <taxon>BOP clade</taxon>
        <taxon>Oryzoideae</taxon>
        <taxon>Oryzeae</taxon>
        <taxon>Oryzinae</taxon>
        <taxon>Oryza</taxon>
    </lineage>
</organism>
<name>A0A0E0JEE6_ORYPU</name>
<sequence length="169" mass="18755">MPLMTLSLRLIIVSERSREKEGSMKPDKPHDMKLSLETWLREVQIGVVRQVKSKHVAQISNANGDLASKVGRREVKTDKFRKPLKPRIWELCPHEVIATEGEVCEQGEVEECRVQPIALKITITEVQHNDMPRSHAAGDALPSAAVGVRLPGREAARVVEGALQLEEGG</sequence>
<protein>
    <submittedName>
        <fullName evidence="1">Uncharacterized protein</fullName>
    </submittedName>
</protein>
<dbReference type="Proteomes" id="UP000026962">
    <property type="component" value="Chromosome 1"/>
</dbReference>
<evidence type="ECO:0000313" key="2">
    <source>
        <dbReference type="Proteomes" id="UP000026962"/>
    </source>
</evidence>
<evidence type="ECO:0000313" key="1">
    <source>
        <dbReference type="EnsemblPlants" id="OPUNC01G03730.1"/>
    </source>
</evidence>
<dbReference type="Gramene" id="OPUNC01G03730.1">
    <property type="protein sequence ID" value="OPUNC01G03730.1"/>
    <property type="gene ID" value="OPUNC01G03730"/>
</dbReference>
<proteinExistence type="predicted"/>
<dbReference type="AlphaFoldDB" id="A0A0E0JEE6"/>
<reference evidence="1" key="2">
    <citation type="submission" date="2018-05" db="EMBL/GenBank/DDBJ databases">
        <title>OpunRS2 (Oryza punctata Reference Sequence Version 2).</title>
        <authorList>
            <person name="Zhang J."/>
            <person name="Kudrna D."/>
            <person name="Lee S."/>
            <person name="Talag J."/>
            <person name="Welchert J."/>
            <person name="Wing R.A."/>
        </authorList>
    </citation>
    <scope>NUCLEOTIDE SEQUENCE [LARGE SCALE GENOMIC DNA]</scope>
</reference>
<accession>A0A0E0JEE6</accession>
<keyword evidence="2" id="KW-1185">Reference proteome</keyword>
<dbReference type="HOGENOM" id="CLU_134682_0_0_1"/>
<dbReference type="EnsemblPlants" id="OPUNC01G03730.1">
    <property type="protein sequence ID" value="OPUNC01G03730.1"/>
    <property type="gene ID" value="OPUNC01G03730"/>
</dbReference>